<organism evidence="1 2">
    <name type="scientific">Parasedimentitalea huanghaiensis</name>
    <dbReference type="NCBI Taxonomy" id="2682100"/>
    <lineage>
        <taxon>Bacteria</taxon>
        <taxon>Pseudomonadati</taxon>
        <taxon>Pseudomonadota</taxon>
        <taxon>Alphaproteobacteria</taxon>
        <taxon>Rhodobacterales</taxon>
        <taxon>Paracoccaceae</taxon>
        <taxon>Parasedimentitalea</taxon>
    </lineage>
</organism>
<dbReference type="RefSeq" id="WP_157021107.1">
    <property type="nucleotide sequence ID" value="NZ_WQLV01000001.1"/>
</dbReference>
<dbReference type="AlphaFoldDB" id="A0A6L6WC89"/>
<protein>
    <submittedName>
        <fullName evidence="1">ASCH domain-containing protein</fullName>
    </submittedName>
</protein>
<evidence type="ECO:0000313" key="2">
    <source>
        <dbReference type="Proteomes" id="UP000478892"/>
    </source>
</evidence>
<proteinExistence type="predicted"/>
<comment type="caution">
    <text evidence="1">The sequence shown here is derived from an EMBL/GenBank/DDBJ whole genome shotgun (WGS) entry which is preliminary data.</text>
</comment>
<name>A0A6L6WC89_9RHOB</name>
<gene>
    <name evidence="1" type="ORF">GO984_03325</name>
</gene>
<sequence length="117" mass="13407">MPRNISFAMTTEQVRNQTKDITRCFGWWFLKQGDRVWVVEKSMGIPAGETIKRICMIEIVSTRAEPLNEITARACTREGFPNYTPEGFVQMLVDHFGIAPTKECNRIEFRYISDGGA</sequence>
<accession>A0A6L6WC89</accession>
<reference evidence="1 2" key="1">
    <citation type="submission" date="2019-12" db="EMBL/GenBank/DDBJ databases">
        <authorList>
            <person name="Zhang Y.-J."/>
        </authorList>
    </citation>
    <scope>NUCLEOTIDE SEQUENCE [LARGE SCALE GENOMIC DNA]</scope>
    <source>
        <strain evidence="1 2">CY05</strain>
    </source>
</reference>
<dbReference type="EMBL" id="WQLV01000001">
    <property type="protein sequence ID" value="MVO14831.1"/>
    <property type="molecule type" value="Genomic_DNA"/>
</dbReference>
<evidence type="ECO:0000313" key="1">
    <source>
        <dbReference type="EMBL" id="MVO14831.1"/>
    </source>
</evidence>
<keyword evidence="2" id="KW-1185">Reference proteome</keyword>
<dbReference type="Proteomes" id="UP000478892">
    <property type="component" value="Unassembled WGS sequence"/>
</dbReference>